<accession>A0A3P2RL73</accession>
<dbReference type="OrthoDB" id="9796171at2"/>
<name>A0A3P2RL73_WEIVI</name>
<comment type="caution">
    <text evidence="2">The sequence shown here is derived from an EMBL/GenBank/DDBJ whole genome shotgun (WGS) entry which is preliminary data.</text>
</comment>
<evidence type="ECO:0000259" key="1">
    <source>
        <dbReference type="PROSITE" id="PS51186"/>
    </source>
</evidence>
<protein>
    <submittedName>
        <fullName evidence="2">GNAT family N-acetyltransferase</fullName>
    </submittedName>
</protein>
<feature type="domain" description="N-acetyltransferase" evidence="1">
    <location>
        <begin position="7"/>
        <end position="147"/>
    </location>
</feature>
<dbReference type="CDD" id="cd04301">
    <property type="entry name" value="NAT_SF"/>
    <property type="match status" value="1"/>
</dbReference>
<evidence type="ECO:0000313" key="2">
    <source>
        <dbReference type="EMBL" id="RRG18412.1"/>
    </source>
</evidence>
<evidence type="ECO:0000313" key="3">
    <source>
        <dbReference type="Proteomes" id="UP000275836"/>
    </source>
</evidence>
<dbReference type="Gene3D" id="3.40.630.30">
    <property type="match status" value="1"/>
</dbReference>
<dbReference type="InterPro" id="IPR016181">
    <property type="entry name" value="Acyl_CoA_acyltransferase"/>
</dbReference>
<dbReference type="PROSITE" id="PS51186">
    <property type="entry name" value="GNAT"/>
    <property type="match status" value="1"/>
</dbReference>
<organism evidence="2 3">
    <name type="scientific">Weissella viridescens</name>
    <name type="common">Lactobacillus viridescens</name>
    <dbReference type="NCBI Taxonomy" id="1629"/>
    <lineage>
        <taxon>Bacteria</taxon>
        <taxon>Bacillati</taxon>
        <taxon>Bacillota</taxon>
        <taxon>Bacilli</taxon>
        <taxon>Lactobacillales</taxon>
        <taxon>Lactobacillaceae</taxon>
        <taxon>Weissella</taxon>
    </lineage>
</organism>
<dbReference type="Pfam" id="PF13673">
    <property type="entry name" value="Acetyltransf_10"/>
    <property type="match status" value="1"/>
</dbReference>
<dbReference type="SUPFAM" id="SSF55729">
    <property type="entry name" value="Acyl-CoA N-acyltransferases (Nat)"/>
    <property type="match status" value="1"/>
</dbReference>
<proteinExistence type="predicted"/>
<dbReference type="EMBL" id="RHGY01000001">
    <property type="protein sequence ID" value="RRG18412.1"/>
    <property type="molecule type" value="Genomic_DNA"/>
</dbReference>
<dbReference type="RefSeq" id="WP_124942396.1">
    <property type="nucleotide sequence ID" value="NZ_RHGY01000001.1"/>
</dbReference>
<dbReference type="InterPro" id="IPR000182">
    <property type="entry name" value="GNAT_dom"/>
</dbReference>
<gene>
    <name evidence="2" type="ORF">D3P96_00030</name>
</gene>
<dbReference type="GO" id="GO:0016747">
    <property type="term" value="F:acyltransferase activity, transferring groups other than amino-acyl groups"/>
    <property type="evidence" value="ECO:0007669"/>
    <property type="project" value="InterPro"/>
</dbReference>
<dbReference type="Proteomes" id="UP000275836">
    <property type="component" value="Unassembled WGS sequence"/>
</dbReference>
<reference evidence="2 3" key="1">
    <citation type="submission" date="2018-10" db="EMBL/GenBank/DDBJ databases">
        <title>Draft genome sequence of Weissella viridescens UCO-SMC3.</title>
        <authorList>
            <person name="Garcia-Cancino A."/>
            <person name="Espinoza-Monje M."/>
            <person name="Albarracin L."/>
            <person name="Garcia-Castillo V."/>
            <person name="Campos-Martin J."/>
            <person name="Nakano Y."/>
            <person name="Guitierrez-Zamorano C."/>
            <person name="Ikeda-Ohtsubo W."/>
            <person name="Morita H."/>
            <person name="Kitazawa H."/>
            <person name="Villena J."/>
        </authorList>
    </citation>
    <scope>NUCLEOTIDE SEQUENCE [LARGE SCALE GENOMIC DNA]</scope>
    <source>
        <strain evidence="2 3">UCO-SMC3</strain>
    </source>
</reference>
<dbReference type="AlphaFoldDB" id="A0A3P2RL73"/>
<sequence>MSNRFNILCRRGFSDVQIDAFNIRQTVFVTEQNIDASDEFDSFDESALHLVGYLDAIPVTTVRLVVTDYVVNIQRVATLASYRGQHFATQLLQYVLSAFDQQDDIRQFELDAQCSAQSFYEKLGFTPVGHPFEEVGIPHIHMLKLKQ</sequence>
<keyword evidence="2" id="KW-0808">Transferase</keyword>